<evidence type="ECO:0000313" key="1">
    <source>
        <dbReference type="EMBL" id="SPJ78044.1"/>
    </source>
</evidence>
<dbReference type="Proteomes" id="UP001187734">
    <property type="component" value="Unassembled WGS sequence"/>
</dbReference>
<gene>
    <name evidence="1" type="ORF">FTOL_06433</name>
</gene>
<organism evidence="1 2">
    <name type="scientific">Fusarium torulosum</name>
    <dbReference type="NCBI Taxonomy" id="33205"/>
    <lineage>
        <taxon>Eukaryota</taxon>
        <taxon>Fungi</taxon>
        <taxon>Dikarya</taxon>
        <taxon>Ascomycota</taxon>
        <taxon>Pezizomycotina</taxon>
        <taxon>Sordariomycetes</taxon>
        <taxon>Hypocreomycetidae</taxon>
        <taxon>Hypocreales</taxon>
        <taxon>Nectriaceae</taxon>
        <taxon>Fusarium</taxon>
    </lineage>
</organism>
<reference evidence="1" key="1">
    <citation type="submission" date="2018-03" db="EMBL/GenBank/DDBJ databases">
        <authorList>
            <person name="Guldener U."/>
        </authorList>
    </citation>
    <scope>NUCLEOTIDE SEQUENCE</scope>
</reference>
<sequence>MGNAKVDDVQELGTETTVVTEYPPEVANTTSPVVTKYNNYTTVSTLTETLTIESQVPGTKKNYLACADENFMSTANGDHEAHFGTICIPCSSFALRDVQNPYECCVACQNNPKCFCSIFPIDRPSDCYNFVSTNFENVWSNGPIN</sequence>
<dbReference type="AlphaFoldDB" id="A0AAE8M918"/>
<dbReference type="EMBL" id="ONZP01000212">
    <property type="protein sequence ID" value="SPJ78044.1"/>
    <property type="molecule type" value="Genomic_DNA"/>
</dbReference>
<evidence type="ECO:0000313" key="2">
    <source>
        <dbReference type="Proteomes" id="UP001187734"/>
    </source>
</evidence>
<comment type="caution">
    <text evidence="1">The sequence shown here is derived from an EMBL/GenBank/DDBJ whole genome shotgun (WGS) entry which is preliminary data.</text>
</comment>
<keyword evidence="2" id="KW-1185">Reference proteome</keyword>
<protein>
    <submittedName>
        <fullName evidence="1">Uncharacterized protein</fullName>
    </submittedName>
</protein>
<proteinExistence type="predicted"/>
<name>A0AAE8M918_9HYPO</name>
<accession>A0AAE8M918</accession>